<reference evidence="2 3" key="1">
    <citation type="submission" date="2018-03" db="EMBL/GenBank/DDBJ databases">
        <title>The draft genome of Sphingosinicella sp. GL-C-18.</title>
        <authorList>
            <person name="Liu L."/>
            <person name="Li L."/>
            <person name="Liang L."/>
            <person name="Zhang X."/>
            <person name="Wang T."/>
        </authorList>
    </citation>
    <scope>NUCLEOTIDE SEQUENCE [LARGE SCALE GENOMIC DNA]</scope>
    <source>
        <strain evidence="2 3">GL-C-18</strain>
    </source>
</reference>
<feature type="chain" id="PRO_5015129265" evidence="1">
    <location>
        <begin position="28"/>
        <end position="144"/>
    </location>
</feature>
<evidence type="ECO:0000313" key="3">
    <source>
        <dbReference type="Proteomes" id="UP000241167"/>
    </source>
</evidence>
<feature type="signal peptide" evidence="1">
    <location>
        <begin position="1"/>
        <end position="27"/>
    </location>
</feature>
<accession>A0A2P7QK96</accession>
<dbReference type="Proteomes" id="UP000241167">
    <property type="component" value="Unassembled WGS sequence"/>
</dbReference>
<gene>
    <name evidence="2" type="ORF">C7I55_18255</name>
</gene>
<dbReference type="EMBL" id="PXYI01000006">
    <property type="protein sequence ID" value="PSJ38389.1"/>
    <property type="molecule type" value="Genomic_DNA"/>
</dbReference>
<organism evidence="2 3">
    <name type="scientific">Allosphingosinicella deserti</name>
    <dbReference type="NCBI Taxonomy" id="2116704"/>
    <lineage>
        <taxon>Bacteria</taxon>
        <taxon>Pseudomonadati</taxon>
        <taxon>Pseudomonadota</taxon>
        <taxon>Alphaproteobacteria</taxon>
        <taxon>Sphingomonadales</taxon>
        <taxon>Sphingomonadaceae</taxon>
        <taxon>Allosphingosinicella</taxon>
    </lineage>
</organism>
<keyword evidence="3" id="KW-1185">Reference proteome</keyword>
<name>A0A2P7QK96_9SPHN</name>
<dbReference type="RefSeq" id="WP_106514459.1">
    <property type="nucleotide sequence ID" value="NZ_PXYI01000006.1"/>
</dbReference>
<protein>
    <submittedName>
        <fullName evidence="2">Uncharacterized protein</fullName>
    </submittedName>
</protein>
<proteinExistence type="predicted"/>
<evidence type="ECO:0000256" key="1">
    <source>
        <dbReference type="SAM" id="SignalP"/>
    </source>
</evidence>
<comment type="caution">
    <text evidence="2">The sequence shown here is derived from an EMBL/GenBank/DDBJ whole genome shotgun (WGS) entry which is preliminary data.</text>
</comment>
<sequence length="144" mass="14833">MRTAGWPGRQILAAFLIACLLGMPASAQEPAPADCAAVAAERDTLRIEHDSVKQDIADIATGRYGKRKKKRVSGGQVASRTAGTAASLLLPFPFGLAVGAAGAAATGKKKGKAPAEPEPDVDAMIARQQALETRLAELAALDCP</sequence>
<dbReference type="AlphaFoldDB" id="A0A2P7QK96"/>
<keyword evidence="1" id="KW-0732">Signal</keyword>
<evidence type="ECO:0000313" key="2">
    <source>
        <dbReference type="EMBL" id="PSJ38389.1"/>
    </source>
</evidence>